<organism evidence="1 2">
    <name type="scientific">Musa troglodytarum</name>
    <name type="common">fe'i banana</name>
    <dbReference type="NCBI Taxonomy" id="320322"/>
    <lineage>
        <taxon>Eukaryota</taxon>
        <taxon>Viridiplantae</taxon>
        <taxon>Streptophyta</taxon>
        <taxon>Embryophyta</taxon>
        <taxon>Tracheophyta</taxon>
        <taxon>Spermatophyta</taxon>
        <taxon>Magnoliopsida</taxon>
        <taxon>Liliopsida</taxon>
        <taxon>Zingiberales</taxon>
        <taxon>Musaceae</taxon>
        <taxon>Musa</taxon>
    </lineage>
</organism>
<keyword evidence="2" id="KW-1185">Reference proteome</keyword>
<sequence>MQMYSNALRKLHYPWEHVLGMGLGLSSSTSS</sequence>
<protein>
    <submittedName>
        <fullName evidence="1">Uncharacterized protein</fullName>
    </submittedName>
</protein>
<name>A0A9E7I805_9LILI</name>
<gene>
    <name evidence="1" type="ORF">MUK42_14492</name>
</gene>
<accession>A0A9E7I805</accession>
<evidence type="ECO:0000313" key="2">
    <source>
        <dbReference type="Proteomes" id="UP001055439"/>
    </source>
</evidence>
<dbReference type="EMBL" id="CP097511">
    <property type="protein sequence ID" value="URE43107.1"/>
    <property type="molecule type" value="Genomic_DNA"/>
</dbReference>
<reference evidence="1" key="1">
    <citation type="submission" date="2022-05" db="EMBL/GenBank/DDBJ databases">
        <title>The Musa troglodytarum L. genome provides insights into the mechanism of non-climacteric behaviour and enrichment of carotenoids.</title>
        <authorList>
            <person name="Wang J."/>
        </authorList>
    </citation>
    <scope>NUCLEOTIDE SEQUENCE</scope>
    <source>
        <tissue evidence="1">Leaf</tissue>
    </source>
</reference>
<dbReference type="Proteomes" id="UP001055439">
    <property type="component" value="Chromosome 9"/>
</dbReference>
<dbReference type="AlphaFoldDB" id="A0A9E7I805"/>
<proteinExistence type="predicted"/>
<evidence type="ECO:0000313" key="1">
    <source>
        <dbReference type="EMBL" id="URE43107.1"/>
    </source>
</evidence>